<reference evidence="4 5" key="1">
    <citation type="submission" date="2023-04" db="EMBL/GenBank/DDBJ databases">
        <title>Genome of Basidiobolus ranarum AG-B5.</title>
        <authorList>
            <person name="Stajich J.E."/>
            <person name="Carter-House D."/>
            <person name="Gryganskyi A."/>
        </authorList>
    </citation>
    <scope>NUCLEOTIDE SEQUENCE [LARGE SCALE GENOMIC DNA]</scope>
    <source>
        <strain evidence="4 5">AG-B5</strain>
    </source>
</reference>
<dbReference type="CDD" id="cd22272">
    <property type="entry name" value="DPBB_EXLX1-like"/>
    <property type="match status" value="1"/>
</dbReference>
<name>A0ABR2VP89_9FUNG</name>
<evidence type="ECO:0000259" key="3">
    <source>
        <dbReference type="Pfam" id="PF03330"/>
    </source>
</evidence>
<evidence type="ECO:0000256" key="2">
    <source>
        <dbReference type="SAM" id="SignalP"/>
    </source>
</evidence>
<gene>
    <name evidence="4" type="ORF">K7432_014666</name>
</gene>
<dbReference type="Pfam" id="PF03330">
    <property type="entry name" value="DPBB_1"/>
    <property type="match status" value="1"/>
</dbReference>
<evidence type="ECO:0000256" key="1">
    <source>
        <dbReference type="ARBA" id="ARBA00022729"/>
    </source>
</evidence>
<feature type="domain" description="RlpA-like protein double-psi beta-barrel" evidence="3">
    <location>
        <begin position="74"/>
        <end position="124"/>
    </location>
</feature>
<dbReference type="PANTHER" id="PTHR31836">
    <property type="match status" value="1"/>
</dbReference>
<keyword evidence="1 2" id="KW-0732">Signal</keyword>
<dbReference type="InterPro" id="IPR009009">
    <property type="entry name" value="RlpA-like_DPBB"/>
</dbReference>
<dbReference type="SUPFAM" id="SSF50685">
    <property type="entry name" value="Barwin-like endoglucanases"/>
    <property type="match status" value="1"/>
</dbReference>
<comment type="caution">
    <text evidence="4">The sequence shown here is derived from an EMBL/GenBank/DDBJ whole genome shotgun (WGS) entry which is preliminary data.</text>
</comment>
<keyword evidence="5" id="KW-1185">Reference proteome</keyword>
<dbReference type="Proteomes" id="UP001479436">
    <property type="component" value="Unassembled WGS sequence"/>
</dbReference>
<evidence type="ECO:0000313" key="5">
    <source>
        <dbReference type="Proteomes" id="UP001479436"/>
    </source>
</evidence>
<dbReference type="InterPro" id="IPR036908">
    <property type="entry name" value="RlpA-like_sf"/>
</dbReference>
<evidence type="ECO:0000313" key="4">
    <source>
        <dbReference type="EMBL" id="KAK9687746.1"/>
    </source>
</evidence>
<protein>
    <recommendedName>
        <fullName evidence="3">RlpA-like protein double-psi beta-barrel domain-containing protein</fullName>
    </recommendedName>
</protein>
<sequence>MMFTSKFALFAATVITFQSGFVITAPVKVGGFQGEGTYYAPGLGACEITNGSNDMIAALNAPQYGNAPRGSLSCFKCATVTGPKGSVKVKIVDKCPSCKHGDLDLSPAAFNKVADEAAGRVSISWSFTSC</sequence>
<organism evidence="4 5">
    <name type="scientific">Basidiobolus ranarum</name>
    <dbReference type="NCBI Taxonomy" id="34480"/>
    <lineage>
        <taxon>Eukaryota</taxon>
        <taxon>Fungi</taxon>
        <taxon>Fungi incertae sedis</taxon>
        <taxon>Zoopagomycota</taxon>
        <taxon>Entomophthoromycotina</taxon>
        <taxon>Basidiobolomycetes</taxon>
        <taxon>Basidiobolales</taxon>
        <taxon>Basidiobolaceae</taxon>
        <taxon>Basidiobolus</taxon>
    </lineage>
</organism>
<proteinExistence type="predicted"/>
<dbReference type="PANTHER" id="PTHR31836:SF21">
    <property type="entry name" value="EXPANSIN-LIKE PROTEIN 7"/>
    <property type="match status" value="1"/>
</dbReference>
<dbReference type="InterPro" id="IPR051477">
    <property type="entry name" value="Expansin_CellWall"/>
</dbReference>
<accession>A0ABR2VP89</accession>
<dbReference type="EMBL" id="JASJQH010008606">
    <property type="protein sequence ID" value="KAK9687746.1"/>
    <property type="molecule type" value="Genomic_DNA"/>
</dbReference>
<feature type="signal peptide" evidence="2">
    <location>
        <begin position="1"/>
        <end position="24"/>
    </location>
</feature>
<feature type="chain" id="PRO_5046184849" description="RlpA-like protein double-psi beta-barrel domain-containing protein" evidence="2">
    <location>
        <begin position="25"/>
        <end position="130"/>
    </location>
</feature>
<dbReference type="Gene3D" id="2.40.40.10">
    <property type="entry name" value="RlpA-like domain"/>
    <property type="match status" value="1"/>
</dbReference>